<accession>A0A9D4PEP9</accession>
<sequence length="68" mass="7351">MAAHFARWAVHARMEERSEPTCTARSGQRSQSEVRNPTVRPVNSPSTGSVPASATGARFGMLEHVVAM</sequence>
<evidence type="ECO:0000256" key="1">
    <source>
        <dbReference type="SAM" id="MobiDB-lite"/>
    </source>
</evidence>
<name>A0A9D4PEP9_RHISA</name>
<dbReference type="EMBL" id="JABSTV010001255">
    <property type="protein sequence ID" value="KAH7936058.1"/>
    <property type="molecule type" value="Genomic_DNA"/>
</dbReference>
<keyword evidence="3" id="KW-1185">Reference proteome</keyword>
<evidence type="ECO:0000313" key="3">
    <source>
        <dbReference type="Proteomes" id="UP000821837"/>
    </source>
</evidence>
<feature type="compositionally biased region" description="Polar residues" evidence="1">
    <location>
        <begin position="20"/>
        <end position="52"/>
    </location>
</feature>
<proteinExistence type="predicted"/>
<reference evidence="2" key="1">
    <citation type="journal article" date="2020" name="Cell">
        <title>Large-Scale Comparative Analyses of Tick Genomes Elucidate Their Genetic Diversity and Vector Capacities.</title>
        <authorList>
            <consortium name="Tick Genome and Microbiome Consortium (TIGMIC)"/>
            <person name="Jia N."/>
            <person name="Wang J."/>
            <person name="Shi W."/>
            <person name="Du L."/>
            <person name="Sun Y."/>
            <person name="Zhan W."/>
            <person name="Jiang J.F."/>
            <person name="Wang Q."/>
            <person name="Zhang B."/>
            <person name="Ji P."/>
            <person name="Bell-Sakyi L."/>
            <person name="Cui X.M."/>
            <person name="Yuan T.T."/>
            <person name="Jiang B.G."/>
            <person name="Yang W.F."/>
            <person name="Lam T.T."/>
            <person name="Chang Q.C."/>
            <person name="Ding S.J."/>
            <person name="Wang X.J."/>
            <person name="Zhu J.G."/>
            <person name="Ruan X.D."/>
            <person name="Zhao L."/>
            <person name="Wei J.T."/>
            <person name="Ye R.Z."/>
            <person name="Que T.C."/>
            <person name="Du C.H."/>
            <person name="Zhou Y.H."/>
            <person name="Cheng J.X."/>
            <person name="Dai P.F."/>
            <person name="Guo W.B."/>
            <person name="Han X.H."/>
            <person name="Huang E.J."/>
            <person name="Li L.F."/>
            <person name="Wei W."/>
            <person name="Gao Y.C."/>
            <person name="Liu J.Z."/>
            <person name="Shao H.Z."/>
            <person name="Wang X."/>
            <person name="Wang C.C."/>
            <person name="Yang T.C."/>
            <person name="Huo Q.B."/>
            <person name="Li W."/>
            <person name="Chen H.Y."/>
            <person name="Chen S.E."/>
            <person name="Zhou L.G."/>
            <person name="Ni X.B."/>
            <person name="Tian J.H."/>
            <person name="Sheng Y."/>
            <person name="Liu T."/>
            <person name="Pan Y.S."/>
            <person name="Xia L.Y."/>
            <person name="Li J."/>
            <person name="Zhao F."/>
            <person name="Cao W.C."/>
        </authorList>
    </citation>
    <scope>NUCLEOTIDE SEQUENCE</scope>
    <source>
        <strain evidence="2">Rsan-2018</strain>
    </source>
</reference>
<dbReference type="AlphaFoldDB" id="A0A9D4PEP9"/>
<gene>
    <name evidence="2" type="ORF">HPB52_017517</name>
</gene>
<reference evidence="2" key="2">
    <citation type="submission" date="2021-09" db="EMBL/GenBank/DDBJ databases">
        <authorList>
            <person name="Jia N."/>
            <person name="Wang J."/>
            <person name="Shi W."/>
            <person name="Du L."/>
            <person name="Sun Y."/>
            <person name="Zhan W."/>
            <person name="Jiang J."/>
            <person name="Wang Q."/>
            <person name="Zhang B."/>
            <person name="Ji P."/>
            <person name="Sakyi L.B."/>
            <person name="Cui X."/>
            <person name="Yuan T."/>
            <person name="Jiang B."/>
            <person name="Yang W."/>
            <person name="Lam T.T.-Y."/>
            <person name="Chang Q."/>
            <person name="Ding S."/>
            <person name="Wang X."/>
            <person name="Zhu J."/>
            <person name="Ruan X."/>
            <person name="Zhao L."/>
            <person name="Wei J."/>
            <person name="Que T."/>
            <person name="Du C."/>
            <person name="Cheng J."/>
            <person name="Dai P."/>
            <person name="Han X."/>
            <person name="Huang E."/>
            <person name="Gao Y."/>
            <person name="Liu J."/>
            <person name="Shao H."/>
            <person name="Ye R."/>
            <person name="Li L."/>
            <person name="Wei W."/>
            <person name="Wang X."/>
            <person name="Wang C."/>
            <person name="Huo Q."/>
            <person name="Li W."/>
            <person name="Guo W."/>
            <person name="Chen H."/>
            <person name="Chen S."/>
            <person name="Zhou L."/>
            <person name="Zhou L."/>
            <person name="Ni X."/>
            <person name="Tian J."/>
            <person name="Zhou Y."/>
            <person name="Sheng Y."/>
            <person name="Liu T."/>
            <person name="Pan Y."/>
            <person name="Xia L."/>
            <person name="Li J."/>
            <person name="Zhao F."/>
            <person name="Cao W."/>
        </authorList>
    </citation>
    <scope>NUCLEOTIDE SEQUENCE</scope>
    <source>
        <strain evidence="2">Rsan-2018</strain>
        <tissue evidence="2">Larvae</tissue>
    </source>
</reference>
<feature type="region of interest" description="Disordered" evidence="1">
    <location>
        <begin position="1"/>
        <end position="56"/>
    </location>
</feature>
<dbReference type="Proteomes" id="UP000821837">
    <property type="component" value="Unassembled WGS sequence"/>
</dbReference>
<protein>
    <submittedName>
        <fullName evidence="2">Uncharacterized protein</fullName>
    </submittedName>
</protein>
<evidence type="ECO:0000313" key="2">
    <source>
        <dbReference type="EMBL" id="KAH7936058.1"/>
    </source>
</evidence>
<comment type="caution">
    <text evidence="2">The sequence shown here is derived from an EMBL/GenBank/DDBJ whole genome shotgun (WGS) entry which is preliminary data.</text>
</comment>
<organism evidence="2 3">
    <name type="scientific">Rhipicephalus sanguineus</name>
    <name type="common">Brown dog tick</name>
    <name type="synonym">Ixodes sanguineus</name>
    <dbReference type="NCBI Taxonomy" id="34632"/>
    <lineage>
        <taxon>Eukaryota</taxon>
        <taxon>Metazoa</taxon>
        <taxon>Ecdysozoa</taxon>
        <taxon>Arthropoda</taxon>
        <taxon>Chelicerata</taxon>
        <taxon>Arachnida</taxon>
        <taxon>Acari</taxon>
        <taxon>Parasitiformes</taxon>
        <taxon>Ixodida</taxon>
        <taxon>Ixodoidea</taxon>
        <taxon>Ixodidae</taxon>
        <taxon>Rhipicephalinae</taxon>
        <taxon>Rhipicephalus</taxon>
        <taxon>Rhipicephalus</taxon>
    </lineage>
</organism>